<protein>
    <submittedName>
        <fullName evidence="3">Uncharacterized protein</fullName>
    </submittedName>
</protein>
<dbReference type="Proteomes" id="UP000320717">
    <property type="component" value="Chromosome"/>
</dbReference>
<reference evidence="3" key="2">
    <citation type="journal article" date="2022" name="Pest Manag. Sci.">
        <title>Glutamicibacter halophytocola-mediated host fitness of potato tuber moth on Solanaceae crops.</title>
        <authorList>
            <person name="Wang W."/>
            <person name="Xiao G."/>
            <person name="Du G."/>
            <person name="Chang L."/>
            <person name="Yang Y."/>
            <person name="Ye J."/>
            <person name="Chen B."/>
        </authorList>
    </citation>
    <scope>NUCLEOTIDE SEQUENCE</scope>
    <source>
        <strain evidence="3">S2</strain>
    </source>
</reference>
<dbReference type="EMBL" id="CP042260">
    <property type="protein sequence ID" value="QDY66536.1"/>
    <property type="molecule type" value="Genomic_DNA"/>
</dbReference>
<evidence type="ECO:0000313" key="3">
    <source>
        <dbReference type="EMBL" id="UUX58646.1"/>
    </source>
</evidence>
<name>A0A5B8I3B7_9MICC</name>
<accession>A0A5B8I3B7</accession>
<keyword evidence="4" id="KW-1185">Reference proteome</keyword>
<keyword evidence="1" id="KW-0472">Membrane</keyword>
<dbReference type="Proteomes" id="UP001060018">
    <property type="component" value="Chromosome"/>
</dbReference>
<evidence type="ECO:0000313" key="5">
    <source>
        <dbReference type="Proteomes" id="UP001060018"/>
    </source>
</evidence>
<gene>
    <name evidence="2" type="ORF">FQA45_09465</name>
    <name evidence="3" type="ORF">NUH22_15310</name>
</gene>
<evidence type="ECO:0000313" key="2">
    <source>
        <dbReference type="EMBL" id="QDY66536.1"/>
    </source>
</evidence>
<proteinExistence type="predicted"/>
<evidence type="ECO:0000256" key="1">
    <source>
        <dbReference type="SAM" id="Phobius"/>
    </source>
</evidence>
<dbReference type="RefSeq" id="WP_146276592.1">
    <property type="nucleotide sequence ID" value="NZ_CP042260.1"/>
</dbReference>
<dbReference type="EMBL" id="CP102487">
    <property type="protein sequence ID" value="UUX58646.1"/>
    <property type="molecule type" value="Genomic_DNA"/>
</dbReference>
<feature type="transmembrane region" description="Helical" evidence="1">
    <location>
        <begin position="27"/>
        <end position="45"/>
    </location>
</feature>
<reference evidence="2 4" key="1">
    <citation type="submission" date="2019-07" db="EMBL/GenBank/DDBJ databases">
        <title>Complete Genome Sequence of drought tolerant Plant Growth-Promoting Rhizobacterium Glutamicibacter halophytocola DR408.</title>
        <authorList>
            <person name="Nishu S.D."/>
            <person name="Lee T.K."/>
        </authorList>
    </citation>
    <scope>NUCLEOTIDE SEQUENCE [LARGE SCALE GENOMIC DNA]</scope>
    <source>
        <strain evidence="2 4">DR408</strain>
    </source>
</reference>
<keyword evidence="1" id="KW-1133">Transmembrane helix</keyword>
<keyword evidence="1" id="KW-0812">Transmembrane</keyword>
<dbReference type="AlphaFoldDB" id="A0A5B8I3B7"/>
<organism evidence="3 5">
    <name type="scientific">Glutamicibacter halophytocola</name>
    <dbReference type="NCBI Taxonomy" id="1933880"/>
    <lineage>
        <taxon>Bacteria</taxon>
        <taxon>Bacillati</taxon>
        <taxon>Actinomycetota</taxon>
        <taxon>Actinomycetes</taxon>
        <taxon>Micrococcales</taxon>
        <taxon>Micrococcaceae</taxon>
        <taxon>Glutamicibacter</taxon>
    </lineage>
</organism>
<sequence>MSWKIALMLALLTGAVGVWNLFTDDILVGVFFLLAATAYLVTALLRVKKKQVPSDQASGNAGDQPL</sequence>
<evidence type="ECO:0000313" key="4">
    <source>
        <dbReference type="Proteomes" id="UP000320717"/>
    </source>
</evidence>